<dbReference type="OrthoDB" id="9776116at2"/>
<dbReference type="STRING" id="1227077.SAMN04515668_0153"/>
<dbReference type="InterPro" id="IPR036465">
    <property type="entry name" value="vWFA_dom_sf"/>
</dbReference>
<dbReference type="SUPFAM" id="SSF53300">
    <property type="entry name" value="vWA-like"/>
    <property type="match status" value="1"/>
</dbReference>
<dbReference type="PANTHER" id="PTHR33608">
    <property type="entry name" value="BLL2464 PROTEIN"/>
    <property type="match status" value="1"/>
</dbReference>
<reference evidence="3" key="1">
    <citation type="submission" date="2016-10" db="EMBL/GenBank/DDBJ databases">
        <authorList>
            <person name="Varghese N."/>
            <person name="Submissions S."/>
        </authorList>
    </citation>
    <scope>NUCLEOTIDE SEQUENCE [LARGE SCALE GENOMIC DNA]</scope>
    <source>
        <strain evidence="3">OR362-8,ATCC BAA-1266,JCM 13504</strain>
    </source>
</reference>
<dbReference type="Pfam" id="PF01882">
    <property type="entry name" value="DUF58"/>
    <property type="match status" value="1"/>
</dbReference>
<evidence type="ECO:0000313" key="2">
    <source>
        <dbReference type="EMBL" id="SFP72993.1"/>
    </source>
</evidence>
<feature type="domain" description="DUF58" evidence="1">
    <location>
        <begin position="48"/>
        <end position="260"/>
    </location>
</feature>
<evidence type="ECO:0000259" key="1">
    <source>
        <dbReference type="Pfam" id="PF01882"/>
    </source>
</evidence>
<organism evidence="2 3">
    <name type="scientific">Hymenobacter arizonensis</name>
    <name type="common">Siccationidurans arizonensis</name>
    <dbReference type="NCBI Taxonomy" id="1227077"/>
    <lineage>
        <taxon>Bacteria</taxon>
        <taxon>Pseudomonadati</taxon>
        <taxon>Bacteroidota</taxon>
        <taxon>Cytophagia</taxon>
        <taxon>Cytophagales</taxon>
        <taxon>Hymenobacteraceae</taxon>
        <taxon>Hymenobacter</taxon>
    </lineage>
</organism>
<dbReference type="EMBL" id="FOXS01000001">
    <property type="protein sequence ID" value="SFP72993.1"/>
    <property type="molecule type" value="Genomic_DNA"/>
</dbReference>
<accession>A0A1I5SQG6</accession>
<evidence type="ECO:0000313" key="3">
    <source>
        <dbReference type="Proteomes" id="UP000199029"/>
    </source>
</evidence>
<keyword evidence="3" id="KW-1185">Reference proteome</keyword>
<gene>
    <name evidence="2" type="ORF">SAMN04515668_0153</name>
</gene>
<protein>
    <recommendedName>
        <fullName evidence="1">DUF58 domain-containing protein</fullName>
    </recommendedName>
</protein>
<sequence length="300" mass="33246">MNPSVPSALTALVRRLRHLEIRIRKAVEAQLQGDFHSVFKGTGLEADDVRLYQYGDEVRAIDWAVSSKGHGTFVKTYREEKEQQVLVLLDVSGSLDVSDGQRRKLDVGRDIAGLLALSAARQGSALGLFAFSDQKEMYLPPGKGPRAAYALIQRLFALEPVSRRTGVGAGIKQALGLLKRRTLVVLISDFIDGSYERELTMLAQRHDLIVVQLLAPRERDFPALGIIPLRDSETGQLRWVNTSSAGFRAQVQATADAQEAQLVNICRRTRTGFVALSTEGDFVPQLVNLFRHRQQSGRRG</sequence>
<dbReference type="RefSeq" id="WP_092668099.1">
    <property type="nucleotide sequence ID" value="NZ_FOXS01000001.1"/>
</dbReference>
<dbReference type="InterPro" id="IPR002881">
    <property type="entry name" value="DUF58"/>
</dbReference>
<dbReference type="Proteomes" id="UP000199029">
    <property type="component" value="Unassembled WGS sequence"/>
</dbReference>
<dbReference type="AlphaFoldDB" id="A0A1I5SQG6"/>
<dbReference type="PANTHER" id="PTHR33608:SF6">
    <property type="entry name" value="BLL2464 PROTEIN"/>
    <property type="match status" value="1"/>
</dbReference>
<dbReference type="CDD" id="cd00198">
    <property type="entry name" value="vWFA"/>
    <property type="match status" value="1"/>
</dbReference>
<proteinExistence type="predicted"/>
<name>A0A1I5SQG6_HYMAR</name>
<dbReference type="Gene3D" id="3.40.50.410">
    <property type="entry name" value="von Willebrand factor, type A domain"/>
    <property type="match status" value="1"/>
</dbReference>